<dbReference type="InterPro" id="IPR016156">
    <property type="entry name" value="FAD/NAD-linked_Rdtase_dimer_sf"/>
</dbReference>
<evidence type="ECO:0000259" key="10">
    <source>
        <dbReference type="Pfam" id="PF02852"/>
    </source>
</evidence>
<dbReference type="InterPro" id="IPR036188">
    <property type="entry name" value="FAD/NAD-bd_sf"/>
</dbReference>
<dbReference type="PRINTS" id="PR00368">
    <property type="entry name" value="FADPNR"/>
</dbReference>
<evidence type="ECO:0000256" key="4">
    <source>
        <dbReference type="ARBA" id="ARBA00022827"/>
    </source>
</evidence>
<comment type="cofactor">
    <cofactor evidence="1">
        <name>FAD</name>
        <dbReference type="ChEBI" id="CHEBI:57692"/>
    </cofactor>
</comment>
<dbReference type="PANTHER" id="PTHR43014">
    <property type="entry name" value="MERCURIC REDUCTASE"/>
    <property type="match status" value="1"/>
</dbReference>
<keyword evidence="4 9" id="KW-0274">FAD</keyword>
<evidence type="ECO:0000256" key="2">
    <source>
        <dbReference type="ARBA" id="ARBA00007532"/>
    </source>
</evidence>
<dbReference type="InterPro" id="IPR004099">
    <property type="entry name" value="Pyr_nucl-diS_OxRdtase_dimer"/>
</dbReference>
<dbReference type="PANTHER" id="PTHR43014:SF4">
    <property type="entry name" value="PYRIDINE NUCLEOTIDE-DISULFIDE OXIDOREDUCTASE RCLA-RELATED"/>
    <property type="match status" value="1"/>
</dbReference>
<dbReference type="Gene3D" id="3.50.50.60">
    <property type="entry name" value="FAD/NAD(P)-binding domain"/>
    <property type="match status" value="2"/>
</dbReference>
<evidence type="ECO:0000256" key="6">
    <source>
        <dbReference type="ARBA" id="ARBA00023002"/>
    </source>
</evidence>
<evidence type="ECO:0000256" key="3">
    <source>
        <dbReference type="ARBA" id="ARBA00022630"/>
    </source>
</evidence>
<organism evidence="12 13">
    <name type="scientific">Ponticaulis profundi</name>
    <dbReference type="NCBI Taxonomy" id="2665222"/>
    <lineage>
        <taxon>Bacteria</taxon>
        <taxon>Pseudomonadati</taxon>
        <taxon>Pseudomonadota</taxon>
        <taxon>Alphaproteobacteria</taxon>
        <taxon>Hyphomonadales</taxon>
        <taxon>Hyphomonadaceae</taxon>
        <taxon>Ponticaulis</taxon>
    </lineage>
</organism>
<keyword evidence="7" id="KW-1015">Disulfide bond</keyword>
<dbReference type="InterPro" id="IPR012999">
    <property type="entry name" value="Pyr_OxRdtase_I_AS"/>
</dbReference>
<feature type="domain" description="Pyridine nucleotide-disulphide oxidoreductase dimerisation" evidence="10">
    <location>
        <begin position="347"/>
        <end position="455"/>
    </location>
</feature>
<evidence type="ECO:0000256" key="5">
    <source>
        <dbReference type="ARBA" id="ARBA00022857"/>
    </source>
</evidence>
<keyword evidence="5" id="KW-0521">NADP</keyword>
<sequence>MTDTRKTLDVDVAVIGAGSGGLSVASGSAQLGLKVVLFERGEMGGDCLNTGCVPSKALIHTAKHAQAMRENAKFGIAAAEPQIDWQAVKSHIHGVIEQIAPVDSQERFEGLGCTVIREHARFEDEKTLISDSVRVTARRIVIAAGSRALVPPIPGLADAPYLTNETLFEIDALPEHLIILGGGPIGMEMAQAFTRLGSKVSVIEMSKAFGKADPEHADLARRKLISEGVELLEGNKAEKVDHTNGTIRVTASSDQGETVVEGTHLLVALGRTPNLDGLDLEKGNVETNKQGIVTKDNLKSVSNSRVWAVGDIAGCGQFTHLAGWHASIFTQAALMKLPAKANPNPLPAVTYVQPELAQIGMTEAEARDAHGDKVEVAQFAFEENDRAIAERETSGSVKIFTKGGGKLLGASVYGEGAGDIAQIIAYAIANGQKLRSLTSHISPYPTRAEAVKRAASSHFQSTVFGKPMRTAVSILQRIP</sequence>
<dbReference type="GO" id="GO:0016491">
    <property type="term" value="F:oxidoreductase activity"/>
    <property type="evidence" value="ECO:0007669"/>
    <property type="project" value="UniProtKB-KW"/>
</dbReference>
<dbReference type="Proteomes" id="UP001596303">
    <property type="component" value="Unassembled WGS sequence"/>
</dbReference>
<evidence type="ECO:0000259" key="11">
    <source>
        <dbReference type="Pfam" id="PF07992"/>
    </source>
</evidence>
<dbReference type="EMBL" id="JBHSSW010000003">
    <property type="protein sequence ID" value="MFC6196893.1"/>
    <property type="molecule type" value="Genomic_DNA"/>
</dbReference>
<evidence type="ECO:0000256" key="8">
    <source>
        <dbReference type="ARBA" id="ARBA00023284"/>
    </source>
</evidence>
<keyword evidence="8 9" id="KW-0676">Redox-active center</keyword>
<dbReference type="SUPFAM" id="SSF55424">
    <property type="entry name" value="FAD/NAD-linked reductases, dimerisation (C-terminal) domain"/>
    <property type="match status" value="1"/>
</dbReference>
<dbReference type="EC" id="1.-.-.-" evidence="12"/>
<feature type="domain" description="FAD/NAD(P)-binding" evidence="11">
    <location>
        <begin position="11"/>
        <end position="324"/>
    </location>
</feature>
<evidence type="ECO:0000256" key="7">
    <source>
        <dbReference type="ARBA" id="ARBA00023157"/>
    </source>
</evidence>
<dbReference type="SUPFAM" id="SSF51905">
    <property type="entry name" value="FAD/NAD(P)-binding domain"/>
    <property type="match status" value="1"/>
</dbReference>
<dbReference type="Gene3D" id="3.30.390.30">
    <property type="match status" value="1"/>
</dbReference>
<dbReference type="PIRSF" id="PIRSF000350">
    <property type="entry name" value="Mercury_reductase_MerA"/>
    <property type="match status" value="1"/>
</dbReference>
<dbReference type="InterPro" id="IPR023753">
    <property type="entry name" value="FAD/NAD-binding_dom"/>
</dbReference>
<dbReference type="RefSeq" id="WP_377374914.1">
    <property type="nucleotide sequence ID" value="NZ_JBHSSW010000003.1"/>
</dbReference>
<comment type="caution">
    <text evidence="12">The sequence shown here is derived from an EMBL/GenBank/DDBJ whole genome shotgun (WGS) entry which is preliminary data.</text>
</comment>
<evidence type="ECO:0000256" key="9">
    <source>
        <dbReference type="RuleBase" id="RU003691"/>
    </source>
</evidence>
<protein>
    <submittedName>
        <fullName evidence="12">Dihydrolipoyl dehydrogenase family protein</fullName>
        <ecNumber evidence="12">1.-.-.-</ecNumber>
    </submittedName>
</protein>
<evidence type="ECO:0000256" key="1">
    <source>
        <dbReference type="ARBA" id="ARBA00001974"/>
    </source>
</evidence>
<dbReference type="Pfam" id="PF02852">
    <property type="entry name" value="Pyr_redox_dim"/>
    <property type="match status" value="1"/>
</dbReference>
<evidence type="ECO:0000313" key="12">
    <source>
        <dbReference type="EMBL" id="MFC6196893.1"/>
    </source>
</evidence>
<dbReference type="Pfam" id="PF07992">
    <property type="entry name" value="Pyr_redox_2"/>
    <property type="match status" value="1"/>
</dbReference>
<dbReference type="InterPro" id="IPR001100">
    <property type="entry name" value="Pyr_nuc-diS_OxRdtase"/>
</dbReference>
<name>A0ABW1S6U6_9PROT</name>
<reference evidence="13" key="1">
    <citation type="journal article" date="2019" name="Int. J. Syst. Evol. Microbiol.">
        <title>The Global Catalogue of Microorganisms (GCM) 10K type strain sequencing project: providing services to taxonomists for standard genome sequencing and annotation.</title>
        <authorList>
            <consortium name="The Broad Institute Genomics Platform"/>
            <consortium name="The Broad Institute Genome Sequencing Center for Infectious Disease"/>
            <person name="Wu L."/>
            <person name="Ma J."/>
        </authorList>
    </citation>
    <scope>NUCLEOTIDE SEQUENCE [LARGE SCALE GENOMIC DNA]</scope>
    <source>
        <strain evidence="13">CGMCC-1.15741</strain>
    </source>
</reference>
<comment type="similarity">
    <text evidence="2 9">Belongs to the class-I pyridine nucleotide-disulfide oxidoreductase family.</text>
</comment>
<keyword evidence="6 9" id="KW-0560">Oxidoreductase</keyword>
<keyword evidence="3 9" id="KW-0285">Flavoprotein</keyword>
<evidence type="ECO:0000313" key="13">
    <source>
        <dbReference type="Proteomes" id="UP001596303"/>
    </source>
</evidence>
<gene>
    <name evidence="12" type="ORF">ACFQDM_02320</name>
</gene>
<keyword evidence="13" id="KW-1185">Reference proteome</keyword>
<dbReference type="PROSITE" id="PS00076">
    <property type="entry name" value="PYRIDINE_REDOX_1"/>
    <property type="match status" value="1"/>
</dbReference>
<dbReference type="PRINTS" id="PR00411">
    <property type="entry name" value="PNDRDTASEI"/>
</dbReference>
<proteinExistence type="inferred from homology"/>
<accession>A0ABW1S6U6</accession>